<evidence type="ECO:0000256" key="1">
    <source>
        <dbReference type="ARBA" id="ARBA00007433"/>
    </source>
</evidence>
<dbReference type="PANTHER" id="PTHR10927:SF1">
    <property type="entry name" value="RIBOSOME MATURATION PROTEIN SBDS"/>
    <property type="match status" value="1"/>
</dbReference>
<sequence>MIGVLAKSKDLVQAFGTDDQSKVCLCVYWRKESCKLQGRRGSPNYLVVMQKTYNPETKRPYTISMIERLMHDINFAVEPNSSSKKQNMPSLLEKNNGWNSTIVSREESGSQLSVICELEPGLFRECDALVRSLQGRLDILAVNVHMDSDTHVDHYDDLEEESSGSQGEVKQQKCNTCNAFVGDAKEYREHFKSEWHKHNMRRKTRQLPPLSAEECMGDMEIVDSKADLKDYSF</sequence>
<dbReference type="Pfam" id="PF09377">
    <property type="entry name" value="SBDS_domain_II"/>
    <property type="match status" value="1"/>
</dbReference>
<reference evidence="4" key="1">
    <citation type="submission" date="2018-01" db="EMBL/GenBank/DDBJ databases">
        <authorList>
            <person name="Mao J.F."/>
        </authorList>
    </citation>
    <scope>NUCLEOTIDE SEQUENCE</scope>
    <source>
        <strain evidence="4">Huo1</strain>
        <tissue evidence="4">Leaf</tissue>
    </source>
</reference>
<dbReference type="PANTHER" id="PTHR10927">
    <property type="entry name" value="RIBOSOME MATURATION PROTEIN SBDS"/>
    <property type="match status" value="1"/>
</dbReference>
<dbReference type="InterPro" id="IPR037188">
    <property type="entry name" value="Sdo1/SBDS_central_sf"/>
</dbReference>
<dbReference type="GO" id="GO:0042254">
    <property type="term" value="P:ribosome biogenesis"/>
    <property type="evidence" value="ECO:0007669"/>
    <property type="project" value="InterPro"/>
</dbReference>
<evidence type="ECO:0000259" key="3">
    <source>
        <dbReference type="Pfam" id="PF20268"/>
    </source>
</evidence>
<dbReference type="SUPFAM" id="SSF57667">
    <property type="entry name" value="beta-beta-alpha zinc fingers"/>
    <property type="match status" value="1"/>
</dbReference>
<dbReference type="Proteomes" id="UP000298416">
    <property type="component" value="Unassembled WGS sequence"/>
</dbReference>
<comment type="caution">
    <text evidence="4">The sequence shown here is derived from an EMBL/GenBank/DDBJ whole genome shotgun (WGS) entry which is preliminary data.</text>
</comment>
<dbReference type="EMBL" id="PNBA02000002">
    <property type="protein sequence ID" value="KAG6432566.1"/>
    <property type="molecule type" value="Genomic_DNA"/>
</dbReference>
<name>A0A8X9A9J0_SALSN</name>
<keyword evidence="5" id="KW-1185">Reference proteome</keyword>
<evidence type="ECO:0000313" key="5">
    <source>
        <dbReference type="Proteomes" id="UP000298416"/>
    </source>
</evidence>
<gene>
    <name evidence="4" type="ORF">SASPL_104146</name>
</gene>
<dbReference type="InterPro" id="IPR046928">
    <property type="entry name" value="SDO1/SBDS_C"/>
</dbReference>
<dbReference type="Gene3D" id="1.10.10.900">
    <property type="entry name" value="SBDS protein C-terminal domain, subdomain 1"/>
    <property type="match status" value="1"/>
</dbReference>
<dbReference type="InterPro" id="IPR039100">
    <property type="entry name" value="Sdo1/SBDS-like"/>
</dbReference>
<evidence type="ECO:0000313" key="4">
    <source>
        <dbReference type="EMBL" id="KAG6432566.1"/>
    </source>
</evidence>
<accession>A0A8X9A9J0</accession>
<proteinExistence type="inferred from homology"/>
<feature type="domain" description="Ribosome maturation protein SDO1/SBDS central" evidence="2">
    <location>
        <begin position="48"/>
        <end position="86"/>
    </location>
</feature>
<dbReference type="SUPFAM" id="SSF109728">
    <property type="entry name" value="Hypothetical protein AF0491, middle domain"/>
    <property type="match status" value="1"/>
</dbReference>
<dbReference type="Pfam" id="PF20268">
    <property type="entry name" value="SBDS_C"/>
    <property type="match status" value="1"/>
</dbReference>
<dbReference type="AlphaFoldDB" id="A0A8X9A9J0"/>
<dbReference type="InterPro" id="IPR036236">
    <property type="entry name" value="Znf_C2H2_sf"/>
</dbReference>
<feature type="domain" description="Ribosome maturation protein SDO1/SBDS C-terminal" evidence="3">
    <location>
        <begin position="91"/>
        <end position="140"/>
    </location>
</feature>
<dbReference type="InterPro" id="IPR018978">
    <property type="entry name" value="SDO1/SBDS_central"/>
</dbReference>
<reference evidence="4" key="2">
    <citation type="submission" date="2020-08" db="EMBL/GenBank/DDBJ databases">
        <title>Plant Genome Project.</title>
        <authorList>
            <person name="Zhang R.-G."/>
        </authorList>
    </citation>
    <scope>NUCLEOTIDE SEQUENCE</scope>
    <source>
        <strain evidence="4">Huo1</strain>
        <tissue evidence="4">Leaf</tissue>
    </source>
</reference>
<organism evidence="4">
    <name type="scientific">Salvia splendens</name>
    <name type="common">Scarlet sage</name>
    <dbReference type="NCBI Taxonomy" id="180675"/>
    <lineage>
        <taxon>Eukaryota</taxon>
        <taxon>Viridiplantae</taxon>
        <taxon>Streptophyta</taxon>
        <taxon>Embryophyta</taxon>
        <taxon>Tracheophyta</taxon>
        <taxon>Spermatophyta</taxon>
        <taxon>Magnoliopsida</taxon>
        <taxon>eudicotyledons</taxon>
        <taxon>Gunneridae</taxon>
        <taxon>Pentapetalae</taxon>
        <taxon>asterids</taxon>
        <taxon>lamiids</taxon>
        <taxon>Lamiales</taxon>
        <taxon>Lamiaceae</taxon>
        <taxon>Nepetoideae</taxon>
        <taxon>Mentheae</taxon>
        <taxon>Salviinae</taxon>
        <taxon>Salvia</taxon>
        <taxon>Salvia subgen. Calosphace</taxon>
        <taxon>core Calosphace</taxon>
    </lineage>
</organism>
<evidence type="ECO:0008006" key="6">
    <source>
        <dbReference type="Google" id="ProtNLM"/>
    </source>
</evidence>
<comment type="similarity">
    <text evidence="1">Belongs to the SDO1/SBDS family.</text>
</comment>
<evidence type="ECO:0000259" key="2">
    <source>
        <dbReference type="Pfam" id="PF09377"/>
    </source>
</evidence>
<protein>
    <recommendedName>
        <fullName evidence="6">U1-type domain-containing protein</fullName>
    </recommendedName>
</protein>